<reference evidence="2 3" key="2">
    <citation type="journal article" date="2010" name="Nucleic Acids Res.">
        <title>BeetleBase in 2010: revisions to provide comprehensive genomic information for Tribolium castaneum.</title>
        <authorList>
            <person name="Kim H.S."/>
            <person name="Murphy T."/>
            <person name="Xia J."/>
            <person name="Caragea D."/>
            <person name="Park Y."/>
            <person name="Beeman R.W."/>
            <person name="Lorenzen M.D."/>
            <person name="Butcher S."/>
            <person name="Manak J.R."/>
            <person name="Brown S.J."/>
        </authorList>
    </citation>
    <scope>NUCLEOTIDE SEQUENCE [LARGE SCALE GENOMIC DNA]</scope>
    <source>
        <strain evidence="2 3">Georgia GA2</strain>
    </source>
</reference>
<dbReference type="AlphaFoldDB" id="D2CG12"/>
<feature type="compositionally biased region" description="Basic residues" evidence="1">
    <location>
        <begin position="57"/>
        <end position="69"/>
    </location>
</feature>
<evidence type="ECO:0000256" key="1">
    <source>
        <dbReference type="SAM" id="MobiDB-lite"/>
    </source>
</evidence>
<dbReference type="Proteomes" id="UP000007266">
    <property type="component" value="Unassembled WGS sequence"/>
</dbReference>
<feature type="compositionally biased region" description="Gly residues" evidence="1">
    <location>
        <begin position="100"/>
        <end position="110"/>
    </location>
</feature>
<keyword evidence="3" id="KW-1185">Reference proteome</keyword>
<organism evidence="2 3">
    <name type="scientific">Tribolium castaneum</name>
    <name type="common">Red flour beetle</name>
    <dbReference type="NCBI Taxonomy" id="7070"/>
    <lineage>
        <taxon>Eukaryota</taxon>
        <taxon>Metazoa</taxon>
        <taxon>Ecdysozoa</taxon>
        <taxon>Arthropoda</taxon>
        <taxon>Hexapoda</taxon>
        <taxon>Insecta</taxon>
        <taxon>Pterygota</taxon>
        <taxon>Neoptera</taxon>
        <taxon>Endopterygota</taxon>
        <taxon>Coleoptera</taxon>
        <taxon>Polyphaga</taxon>
        <taxon>Cucujiformia</taxon>
        <taxon>Tenebrionidae</taxon>
        <taxon>Tenebrionidae incertae sedis</taxon>
        <taxon>Tribolium</taxon>
    </lineage>
</organism>
<name>D2CG12_TRICA</name>
<reference evidence="2 3" key="1">
    <citation type="journal article" date="2008" name="Nature">
        <title>The genome of the model beetle and pest Tribolium castaneum.</title>
        <authorList>
            <consortium name="Tribolium Genome Sequencing Consortium"/>
            <person name="Richards S."/>
            <person name="Gibbs R.A."/>
            <person name="Weinstock G.M."/>
            <person name="Brown S.J."/>
            <person name="Denell R."/>
            <person name="Beeman R.W."/>
            <person name="Gibbs R."/>
            <person name="Beeman R.W."/>
            <person name="Brown S.J."/>
            <person name="Bucher G."/>
            <person name="Friedrich M."/>
            <person name="Grimmelikhuijzen C.J."/>
            <person name="Klingler M."/>
            <person name="Lorenzen M."/>
            <person name="Richards S."/>
            <person name="Roth S."/>
            <person name="Schroder R."/>
            <person name="Tautz D."/>
            <person name="Zdobnov E.M."/>
            <person name="Muzny D."/>
            <person name="Gibbs R.A."/>
            <person name="Weinstock G.M."/>
            <person name="Attaway T."/>
            <person name="Bell S."/>
            <person name="Buhay C.J."/>
            <person name="Chandrabose M.N."/>
            <person name="Chavez D."/>
            <person name="Clerk-Blankenburg K.P."/>
            <person name="Cree A."/>
            <person name="Dao M."/>
            <person name="Davis C."/>
            <person name="Chacko J."/>
            <person name="Dinh H."/>
            <person name="Dugan-Rocha S."/>
            <person name="Fowler G."/>
            <person name="Garner T.T."/>
            <person name="Garnes J."/>
            <person name="Gnirke A."/>
            <person name="Hawes A."/>
            <person name="Hernandez J."/>
            <person name="Hines S."/>
            <person name="Holder M."/>
            <person name="Hume J."/>
            <person name="Jhangiani S.N."/>
            <person name="Joshi V."/>
            <person name="Khan Z.M."/>
            <person name="Jackson L."/>
            <person name="Kovar C."/>
            <person name="Kowis A."/>
            <person name="Lee S."/>
            <person name="Lewis L.R."/>
            <person name="Margolis J."/>
            <person name="Morgan M."/>
            <person name="Nazareth L.V."/>
            <person name="Nguyen N."/>
            <person name="Okwuonu G."/>
            <person name="Parker D."/>
            <person name="Richards S."/>
            <person name="Ruiz S.J."/>
            <person name="Santibanez J."/>
            <person name="Savard J."/>
            <person name="Scherer S.E."/>
            <person name="Schneider B."/>
            <person name="Sodergren E."/>
            <person name="Tautz D."/>
            <person name="Vattahil S."/>
            <person name="Villasana D."/>
            <person name="White C.S."/>
            <person name="Wright R."/>
            <person name="Park Y."/>
            <person name="Beeman R.W."/>
            <person name="Lord J."/>
            <person name="Oppert B."/>
            <person name="Lorenzen M."/>
            <person name="Brown S."/>
            <person name="Wang L."/>
            <person name="Savard J."/>
            <person name="Tautz D."/>
            <person name="Richards S."/>
            <person name="Weinstock G."/>
            <person name="Gibbs R.A."/>
            <person name="Liu Y."/>
            <person name="Worley K."/>
            <person name="Weinstock G."/>
            <person name="Elsik C.G."/>
            <person name="Reese J.T."/>
            <person name="Elhaik E."/>
            <person name="Landan G."/>
            <person name="Graur D."/>
            <person name="Arensburger P."/>
            <person name="Atkinson P."/>
            <person name="Beeman R.W."/>
            <person name="Beidler J."/>
            <person name="Brown S.J."/>
            <person name="Demuth J.P."/>
            <person name="Drury D.W."/>
            <person name="Du Y.Z."/>
            <person name="Fujiwara H."/>
            <person name="Lorenzen M."/>
            <person name="Maselli V."/>
            <person name="Osanai M."/>
            <person name="Park Y."/>
            <person name="Robertson H.M."/>
            <person name="Tu Z."/>
            <person name="Wang J.J."/>
            <person name="Wang S."/>
            <person name="Richards S."/>
            <person name="Song H."/>
            <person name="Zhang L."/>
            <person name="Sodergren E."/>
            <person name="Werner D."/>
            <person name="Stanke M."/>
            <person name="Morgenstern B."/>
            <person name="Solovyev V."/>
            <person name="Kosarev P."/>
            <person name="Brown G."/>
            <person name="Chen H.C."/>
            <person name="Ermolaeva O."/>
            <person name="Hlavina W."/>
            <person name="Kapustin Y."/>
            <person name="Kiryutin B."/>
            <person name="Kitts P."/>
            <person name="Maglott D."/>
            <person name="Pruitt K."/>
            <person name="Sapojnikov V."/>
            <person name="Souvorov A."/>
            <person name="Mackey A.J."/>
            <person name="Waterhouse R.M."/>
            <person name="Wyder S."/>
            <person name="Zdobnov E.M."/>
            <person name="Zdobnov E.M."/>
            <person name="Wyder S."/>
            <person name="Kriventseva E.V."/>
            <person name="Kadowaki T."/>
            <person name="Bork P."/>
            <person name="Aranda M."/>
            <person name="Bao R."/>
            <person name="Beermann A."/>
            <person name="Berns N."/>
            <person name="Bolognesi R."/>
            <person name="Bonneton F."/>
            <person name="Bopp D."/>
            <person name="Brown S.J."/>
            <person name="Bucher G."/>
            <person name="Butts T."/>
            <person name="Chaumot A."/>
            <person name="Denell R.E."/>
            <person name="Ferrier D.E."/>
            <person name="Friedrich M."/>
            <person name="Gordon C.M."/>
            <person name="Jindra M."/>
            <person name="Klingler M."/>
            <person name="Lan Q."/>
            <person name="Lattorff H.M."/>
            <person name="Laudet V."/>
            <person name="von Levetsow C."/>
            <person name="Liu Z."/>
            <person name="Lutz R."/>
            <person name="Lynch J.A."/>
            <person name="da Fonseca R.N."/>
            <person name="Posnien N."/>
            <person name="Reuter R."/>
            <person name="Roth S."/>
            <person name="Savard J."/>
            <person name="Schinko J.B."/>
            <person name="Schmitt C."/>
            <person name="Schoppmeier M."/>
            <person name="Schroder R."/>
            <person name="Shippy T.D."/>
            <person name="Simonnet F."/>
            <person name="Marques-Souza H."/>
            <person name="Tautz D."/>
            <person name="Tomoyasu Y."/>
            <person name="Trauner J."/>
            <person name="Van der Zee M."/>
            <person name="Vervoort M."/>
            <person name="Wittkopp N."/>
            <person name="Wimmer E.A."/>
            <person name="Yang X."/>
            <person name="Jones A.K."/>
            <person name="Sattelle D.B."/>
            <person name="Ebert P.R."/>
            <person name="Nelson D."/>
            <person name="Scott J.G."/>
            <person name="Beeman R.W."/>
            <person name="Muthukrishnan S."/>
            <person name="Kramer K.J."/>
            <person name="Arakane Y."/>
            <person name="Beeman R.W."/>
            <person name="Zhu Q."/>
            <person name="Hogenkamp D."/>
            <person name="Dixit R."/>
            <person name="Oppert B."/>
            <person name="Jiang H."/>
            <person name="Zou Z."/>
            <person name="Marshall J."/>
            <person name="Elpidina E."/>
            <person name="Vinokurov K."/>
            <person name="Oppert C."/>
            <person name="Zou Z."/>
            <person name="Evans J."/>
            <person name="Lu Z."/>
            <person name="Zhao P."/>
            <person name="Sumathipala N."/>
            <person name="Altincicek B."/>
            <person name="Vilcinskas A."/>
            <person name="Williams M."/>
            <person name="Hultmark D."/>
            <person name="Hetru C."/>
            <person name="Jiang H."/>
            <person name="Grimmelikhuijzen C.J."/>
            <person name="Hauser F."/>
            <person name="Cazzamali G."/>
            <person name="Williamson M."/>
            <person name="Park Y."/>
            <person name="Li B."/>
            <person name="Tanaka Y."/>
            <person name="Predel R."/>
            <person name="Neupert S."/>
            <person name="Schachtner J."/>
            <person name="Verleyen P."/>
            <person name="Raible F."/>
            <person name="Bork P."/>
            <person name="Friedrich M."/>
            <person name="Walden K.K."/>
            <person name="Robertson H.M."/>
            <person name="Angeli S."/>
            <person name="Foret S."/>
            <person name="Bucher G."/>
            <person name="Schuetz S."/>
            <person name="Maleszka R."/>
            <person name="Wimmer E.A."/>
            <person name="Beeman R.W."/>
            <person name="Lorenzen M."/>
            <person name="Tomoyasu Y."/>
            <person name="Miller S.C."/>
            <person name="Grossmann D."/>
            <person name="Bucher G."/>
        </authorList>
    </citation>
    <scope>NUCLEOTIDE SEQUENCE [LARGE SCALE GENOMIC DNA]</scope>
    <source>
        <strain evidence="2 3">Georgia GA2</strain>
    </source>
</reference>
<dbReference type="EMBL" id="KQ973123">
    <property type="protein sequence ID" value="EFA12097.1"/>
    <property type="molecule type" value="Genomic_DNA"/>
</dbReference>
<proteinExistence type="predicted"/>
<gene>
    <name evidence="2" type="primary">GLEAN_16012</name>
    <name evidence="2" type="ORF">TcasGA2_TC016012</name>
</gene>
<evidence type="ECO:0000313" key="3">
    <source>
        <dbReference type="Proteomes" id="UP000007266"/>
    </source>
</evidence>
<protein>
    <submittedName>
        <fullName evidence="2">Uncharacterized protein</fullName>
    </submittedName>
</protein>
<sequence>MSCRIRIDVLQAPGAPLNALSRRHIAYVESNHHYPSLVGFRPSQRRKCRYLELMTRNKNKEKRERRREKNRIGLSRASAKAATDHPKKAITRAHNLRSGPGPGCTLGGAEGAPEVTS</sequence>
<accession>D2CG12</accession>
<dbReference type="InParanoid" id="D2CG12"/>
<evidence type="ECO:0000313" key="2">
    <source>
        <dbReference type="EMBL" id="EFA12097.1"/>
    </source>
</evidence>
<feature type="region of interest" description="Disordered" evidence="1">
    <location>
        <begin position="55"/>
        <end position="117"/>
    </location>
</feature>
<dbReference type="HOGENOM" id="CLU_2087939_0_0_1"/>